<dbReference type="PANTHER" id="PTHR20992">
    <property type="entry name" value="AT15442P-RELATED"/>
    <property type="match status" value="1"/>
</dbReference>
<dbReference type="Proteomes" id="UP001138997">
    <property type="component" value="Unassembled WGS sequence"/>
</dbReference>
<dbReference type="InterPro" id="IPR005240">
    <property type="entry name" value="DUF389"/>
</dbReference>
<keyword evidence="1" id="KW-0472">Membrane</keyword>
<feature type="transmembrane region" description="Helical" evidence="1">
    <location>
        <begin position="144"/>
        <end position="169"/>
    </location>
</feature>
<dbReference type="Pfam" id="PF04087">
    <property type="entry name" value="DUF389"/>
    <property type="match status" value="1"/>
</dbReference>
<feature type="transmembrane region" description="Helical" evidence="1">
    <location>
        <begin position="189"/>
        <end position="206"/>
    </location>
</feature>
<reference evidence="2" key="1">
    <citation type="submission" date="2021-11" db="EMBL/GenBank/DDBJ databases">
        <title>Streptomyces corallinus and Kineosporia corallina sp. nov., two new coral-derived marine actinobacteria.</title>
        <authorList>
            <person name="Buangrab K."/>
            <person name="Sutthacheep M."/>
            <person name="Yeemin T."/>
            <person name="Harunari E."/>
            <person name="Igarashi Y."/>
            <person name="Sripreechasak P."/>
            <person name="Kanchanasin P."/>
            <person name="Tanasupawat S."/>
            <person name="Phongsopitanun W."/>
        </authorList>
    </citation>
    <scope>NUCLEOTIDE SEQUENCE</scope>
    <source>
        <strain evidence="2">JCM 31032</strain>
    </source>
</reference>
<evidence type="ECO:0000313" key="2">
    <source>
        <dbReference type="EMBL" id="MCD5317011.1"/>
    </source>
</evidence>
<proteinExistence type="predicted"/>
<comment type="caution">
    <text evidence="2">The sequence shown here is derived from an EMBL/GenBank/DDBJ whole genome shotgun (WGS) entry which is preliminary data.</text>
</comment>
<organism evidence="2 3">
    <name type="scientific">Kineosporia babensis</name>
    <dbReference type="NCBI Taxonomy" id="499548"/>
    <lineage>
        <taxon>Bacteria</taxon>
        <taxon>Bacillati</taxon>
        <taxon>Actinomycetota</taxon>
        <taxon>Actinomycetes</taxon>
        <taxon>Kineosporiales</taxon>
        <taxon>Kineosporiaceae</taxon>
        <taxon>Kineosporia</taxon>
    </lineage>
</organism>
<protein>
    <submittedName>
        <fullName evidence="2">DUF389 domain-containing protein</fullName>
    </submittedName>
</protein>
<keyword evidence="1" id="KW-0812">Transmembrane</keyword>
<dbReference type="RefSeq" id="WP_231449863.1">
    <property type="nucleotide sequence ID" value="NZ_JAJOMB010000039.1"/>
</dbReference>
<feature type="transmembrane region" description="Helical" evidence="1">
    <location>
        <begin position="213"/>
        <end position="239"/>
    </location>
</feature>
<keyword evidence="1" id="KW-1133">Transmembrane helix</keyword>
<accession>A0A9X1NNJ3</accession>
<evidence type="ECO:0000256" key="1">
    <source>
        <dbReference type="SAM" id="Phobius"/>
    </source>
</evidence>
<dbReference type="AlphaFoldDB" id="A0A9X1NNJ3"/>
<sequence>MPLRFRRILDTPELCDVAREAASDVAAALRQLGVSENATMAMEDIDAIRSKAADAAERAAPGSPDDGIVWERVVGQARSDSRGSWAFHTFLVLATLIAGVAVLTDSAILVVGAMVVGPEFGPISAIAVGLVLGMRSIVLGAIKLLGVGFLLAVAVTALVALVGRAAGWVTAEAVAADRPLTAFIWTPDRWSFVVALLAGAAGVLSLTASRSNALVGVFISVTTVPAAGNLALALAVWVPHEIGGAVAQLAVNLLGMVIAGCLVLAIQRVYSRLNGAAWSPGRQRSRPSAEGA</sequence>
<dbReference type="EMBL" id="JAJOMB010000039">
    <property type="protein sequence ID" value="MCD5317011.1"/>
    <property type="molecule type" value="Genomic_DNA"/>
</dbReference>
<feature type="transmembrane region" description="Helical" evidence="1">
    <location>
        <begin position="85"/>
        <end position="103"/>
    </location>
</feature>
<evidence type="ECO:0000313" key="3">
    <source>
        <dbReference type="Proteomes" id="UP001138997"/>
    </source>
</evidence>
<feature type="transmembrane region" description="Helical" evidence="1">
    <location>
        <begin position="245"/>
        <end position="266"/>
    </location>
</feature>
<gene>
    <name evidence="2" type="ORF">LR394_39560</name>
</gene>
<name>A0A9X1NNJ3_9ACTN</name>
<keyword evidence="3" id="KW-1185">Reference proteome</keyword>
<feature type="transmembrane region" description="Helical" evidence="1">
    <location>
        <begin position="109"/>
        <end position="132"/>
    </location>
</feature>
<dbReference type="PANTHER" id="PTHR20992:SF9">
    <property type="entry name" value="AT15442P-RELATED"/>
    <property type="match status" value="1"/>
</dbReference>